<evidence type="ECO:0000256" key="8">
    <source>
        <dbReference type="ARBA" id="ARBA00023242"/>
    </source>
</evidence>
<feature type="compositionally biased region" description="Basic and acidic residues" evidence="10">
    <location>
        <begin position="119"/>
        <end position="153"/>
    </location>
</feature>
<feature type="compositionally biased region" description="Pro residues" evidence="10">
    <location>
        <begin position="198"/>
        <end position="210"/>
    </location>
</feature>
<evidence type="ECO:0000256" key="1">
    <source>
        <dbReference type="ARBA" id="ARBA00004123"/>
    </source>
</evidence>
<reference evidence="12 13" key="2">
    <citation type="journal article" date="2019" name="G3 (Bethesda)">
        <title>Hybrid Assembly of the Genome of the Entomopathogenic Nematode Steinernema carpocapsae Identifies the X-Chromosome.</title>
        <authorList>
            <person name="Serra L."/>
            <person name="Macchietto M."/>
            <person name="Macias-Munoz A."/>
            <person name="McGill C.J."/>
            <person name="Rodriguez I.M."/>
            <person name="Rodriguez B."/>
            <person name="Murad R."/>
            <person name="Mortazavi A."/>
        </authorList>
    </citation>
    <scope>NUCLEOTIDE SEQUENCE [LARGE SCALE GENOMIC DNA]</scope>
    <source>
        <strain evidence="12 13">ALL</strain>
    </source>
</reference>
<dbReference type="PANTHER" id="PTHR14738:SF29">
    <property type="entry name" value="ZINC FINGER CCCH DOMAIN-CONTAINING PROTEIN 14"/>
    <property type="match status" value="1"/>
</dbReference>
<keyword evidence="5" id="KW-0677">Repeat</keyword>
<feature type="region of interest" description="Disordered" evidence="10">
    <location>
        <begin position="379"/>
        <end position="400"/>
    </location>
</feature>
<dbReference type="InterPro" id="IPR000571">
    <property type="entry name" value="Znf_CCCH"/>
</dbReference>
<dbReference type="Proteomes" id="UP000298663">
    <property type="component" value="Unassembled WGS sequence"/>
</dbReference>
<feature type="compositionally biased region" description="Basic and acidic residues" evidence="10">
    <location>
        <begin position="185"/>
        <end position="196"/>
    </location>
</feature>
<dbReference type="Pfam" id="PF14608">
    <property type="entry name" value="zf-CCCH_2"/>
    <property type="match status" value="3"/>
</dbReference>
<dbReference type="PANTHER" id="PTHR14738">
    <property type="entry name" value="ZINC FINGER CCCH DOMAIN-CONTAINING PROTEIN 14"/>
    <property type="match status" value="1"/>
</dbReference>
<evidence type="ECO:0000313" key="13">
    <source>
        <dbReference type="Proteomes" id="UP000298663"/>
    </source>
</evidence>
<feature type="compositionally biased region" description="Basic and acidic residues" evidence="10">
    <location>
        <begin position="161"/>
        <end position="178"/>
    </location>
</feature>
<dbReference type="Gene3D" id="4.10.1000.30">
    <property type="match status" value="1"/>
</dbReference>
<comment type="subcellular location">
    <subcellularLocation>
        <location evidence="1">Nucleus</location>
    </subcellularLocation>
</comment>
<evidence type="ECO:0000256" key="4">
    <source>
        <dbReference type="ARBA" id="ARBA00022723"/>
    </source>
</evidence>
<evidence type="ECO:0000256" key="6">
    <source>
        <dbReference type="ARBA" id="ARBA00022771"/>
    </source>
</evidence>
<evidence type="ECO:0000259" key="11">
    <source>
        <dbReference type="PROSITE" id="PS50103"/>
    </source>
</evidence>
<protein>
    <recommendedName>
        <fullName evidence="3">Zinc finger CCCH domain-containing protein 14</fullName>
    </recommendedName>
</protein>
<feature type="compositionally biased region" description="Polar residues" evidence="10">
    <location>
        <begin position="105"/>
        <end position="117"/>
    </location>
</feature>
<evidence type="ECO:0000256" key="9">
    <source>
        <dbReference type="PROSITE-ProRule" id="PRU00723"/>
    </source>
</evidence>
<keyword evidence="8" id="KW-0539">Nucleus</keyword>
<evidence type="ECO:0000256" key="7">
    <source>
        <dbReference type="ARBA" id="ARBA00022833"/>
    </source>
</evidence>
<feature type="domain" description="C3H1-type" evidence="11">
    <location>
        <begin position="501"/>
        <end position="530"/>
    </location>
</feature>
<keyword evidence="13" id="KW-1185">Reference proteome</keyword>
<feature type="zinc finger region" description="C3H1-type" evidence="9">
    <location>
        <begin position="501"/>
        <end position="530"/>
    </location>
</feature>
<evidence type="ECO:0000256" key="3">
    <source>
        <dbReference type="ARBA" id="ARBA00015071"/>
    </source>
</evidence>
<proteinExistence type="inferred from homology"/>
<feature type="compositionally biased region" description="Basic and acidic residues" evidence="10">
    <location>
        <begin position="95"/>
        <end position="104"/>
    </location>
</feature>
<evidence type="ECO:0000256" key="5">
    <source>
        <dbReference type="ARBA" id="ARBA00022737"/>
    </source>
</evidence>
<dbReference type="OrthoDB" id="5877990at2759"/>
<dbReference type="EMBL" id="AZBU02000003">
    <property type="protein sequence ID" value="TKR87162.1"/>
    <property type="molecule type" value="Genomic_DNA"/>
</dbReference>
<keyword evidence="4 9" id="KW-0479">Metal-binding</keyword>
<comment type="similarity">
    <text evidence="2">Belongs to the ZC3H14 family.</text>
</comment>
<keyword evidence="6 9" id="KW-0863">Zinc-finger</keyword>
<dbReference type="PROSITE" id="PS50103">
    <property type="entry name" value="ZF_C3H1"/>
    <property type="match status" value="1"/>
</dbReference>
<dbReference type="AlphaFoldDB" id="A0A4U5NUW5"/>
<accession>A0A4U5NUW5</accession>
<keyword evidence="7 9" id="KW-0862">Zinc</keyword>
<feature type="compositionally biased region" description="Polar residues" evidence="10">
    <location>
        <begin position="385"/>
        <end position="400"/>
    </location>
</feature>
<sequence>MSSSGSDFSTRIVPILRPALMTKLGEMFGQKVTQDLPDYIIVMLSNKKSKDYIHRQVIDIIGEKRSTSFVDWLFVKLEQIESGKSEKQAGPSEVVKPKQEEPKPSQRTQKTSESQGQRRPSESSRDERRTTSRTQETDRRRRDDRSRERDHDRREKRHGRDRRELERRDPYGHRDRDHHPRCRSRSAERRREERMDSPSPPREQTPPKPKVPSSVVVKRRVPDSRAAKGGSSIFMRAMNAATTKDKASPRKRRIEAEEESMEVEERKRVVPQKRSALFSRLTGRQVDSSGGQFTITVGNRSSGPSVRILSAEESGDSANVIRVGATRRIAEIKRIVSGAANKSPSKARIAREERFGMTMERKPLNERLSKIDGSRCVLGGVGSEKNGSSDSTPTSGQKWNYQIQLSDNETESEDEAMIDAMVADGNPSPPSQAEDHMQPEERAFFKQTAKNIHFNPAHPKFAKTGEAAQDQGQVSAPAFPPAHRIQTRCKFYPNCMLPDGQCPYLHPTVPCSKFPHCRFGERCMYQHPLCRYGKLCQNAYCSYTHPAKTSNLTYFAAKNVAGAKPGVAAAT</sequence>
<feature type="region of interest" description="Disordered" evidence="10">
    <location>
        <begin position="83"/>
        <end position="259"/>
    </location>
</feature>
<dbReference type="InterPro" id="IPR043094">
    <property type="entry name" value="Nab2/ZC3H14_N_sf"/>
</dbReference>
<dbReference type="GO" id="GO:0008270">
    <property type="term" value="F:zinc ion binding"/>
    <property type="evidence" value="ECO:0007669"/>
    <property type="project" value="UniProtKB-KW"/>
</dbReference>
<dbReference type="STRING" id="34508.A0A4U5NUW5"/>
<dbReference type="Gene3D" id="1.10.340.40">
    <property type="entry name" value="Nuclear abundant poly(A) RNA-bind protein 2, N-terminal domain"/>
    <property type="match status" value="1"/>
</dbReference>
<evidence type="ECO:0000313" key="12">
    <source>
        <dbReference type="EMBL" id="TKR87162.1"/>
    </source>
</evidence>
<evidence type="ECO:0000256" key="2">
    <source>
        <dbReference type="ARBA" id="ARBA00008423"/>
    </source>
</evidence>
<gene>
    <name evidence="12" type="ORF">L596_011610</name>
</gene>
<dbReference type="GO" id="GO:0005634">
    <property type="term" value="C:nucleus"/>
    <property type="evidence" value="ECO:0007669"/>
    <property type="project" value="UniProtKB-SubCell"/>
</dbReference>
<reference evidence="12 13" key="1">
    <citation type="journal article" date="2015" name="Genome Biol.">
        <title>Comparative genomics of Steinernema reveals deeply conserved gene regulatory networks.</title>
        <authorList>
            <person name="Dillman A.R."/>
            <person name="Macchietto M."/>
            <person name="Porter C.F."/>
            <person name="Rogers A."/>
            <person name="Williams B."/>
            <person name="Antoshechkin I."/>
            <person name="Lee M.M."/>
            <person name="Goodwin Z."/>
            <person name="Lu X."/>
            <person name="Lewis E.E."/>
            <person name="Goodrich-Blair H."/>
            <person name="Stock S.P."/>
            <person name="Adams B.J."/>
            <person name="Sternberg P.W."/>
            <person name="Mortazavi A."/>
        </authorList>
    </citation>
    <scope>NUCLEOTIDE SEQUENCE [LARGE SCALE GENOMIC DNA]</scope>
    <source>
        <strain evidence="12 13">ALL</strain>
    </source>
</reference>
<comment type="caution">
    <text evidence="12">The sequence shown here is derived from an EMBL/GenBank/DDBJ whole genome shotgun (WGS) entry which is preliminary data.</text>
</comment>
<name>A0A4U5NUW5_STECR</name>
<evidence type="ECO:0000256" key="10">
    <source>
        <dbReference type="SAM" id="MobiDB-lite"/>
    </source>
</evidence>
<dbReference type="GO" id="GO:0008143">
    <property type="term" value="F:poly(A) binding"/>
    <property type="evidence" value="ECO:0007669"/>
    <property type="project" value="InterPro"/>
</dbReference>
<dbReference type="InterPro" id="IPR040366">
    <property type="entry name" value="Nab2/ZC3H14"/>
</dbReference>
<organism evidence="12 13">
    <name type="scientific">Steinernema carpocapsae</name>
    <name type="common">Entomopathogenic nematode</name>
    <dbReference type="NCBI Taxonomy" id="34508"/>
    <lineage>
        <taxon>Eukaryota</taxon>
        <taxon>Metazoa</taxon>
        <taxon>Ecdysozoa</taxon>
        <taxon>Nematoda</taxon>
        <taxon>Chromadorea</taxon>
        <taxon>Rhabditida</taxon>
        <taxon>Tylenchina</taxon>
        <taxon>Panagrolaimomorpha</taxon>
        <taxon>Strongyloidoidea</taxon>
        <taxon>Steinernematidae</taxon>
        <taxon>Steinernema</taxon>
    </lineage>
</organism>
<dbReference type="GO" id="GO:0043488">
    <property type="term" value="P:regulation of mRNA stability"/>
    <property type="evidence" value="ECO:0007669"/>
    <property type="project" value="InterPro"/>
</dbReference>
<dbReference type="GO" id="GO:0005737">
    <property type="term" value="C:cytoplasm"/>
    <property type="evidence" value="ECO:0007669"/>
    <property type="project" value="TreeGrafter"/>
</dbReference>